<dbReference type="Proteomes" id="UP000077519">
    <property type="component" value="Unassembled WGS sequence"/>
</dbReference>
<feature type="region of interest" description="Disordered" evidence="1">
    <location>
        <begin position="332"/>
        <end position="356"/>
    </location>
</feature>
<sequence>MSKKWAWTDSLVVVAIVGAGVVVAGVTNDPVEASSSYASEPVEYPVDIPGCDTVEPPEDSVSYGFARSGLEGYDHPDYPWLTSTKANAMSLAIQEALPDDIEVVAGSRALFYSDPFVFQPVPFVSPEFDAGTTAEASVIRDGTAGSLTVNVTRSDDGPRPCQAGWLDSRETVSDGTVVDVQDTWSEYSGERIYTNVARIYATDGTRITASASDRDDEFRSTGTVPMSIDELRSLAAIPELLWSTPVPGDVLPVPLPCATTGLESGQFTDEIVQNINAALDGFWRSIDAPVALDRPLGALRVSPEGTSSACGSVLAGGDALTISVSDADYQEPEGPALTLSDGAQFRDDQPGTASASLDGKPIENVLLVKPSGTRIDVEFASNTKSLDRAMLQGIALAVASAVI</sequence>
<proteinExistence type="predicted"/>
<keyword evidence="3" id="KW-1185">Reference proteome</keyword>
<dbReference type="RefSeq" id="WP_068425688.1">
    <property type="nucleotide sequence ID" value="NZ_LVHI01000012.1"/>
</dbReference>
<gene>
    <name evidence="2" type="ORF">A3K89_05625</name>
</gene>
<evidence type="ECO:0000313" key="2">
    <source>
        <dbReference type="EMBL" id="OAK54800.1"/>
    </source>
</evidence>
<evidence type="ECO:0000256" key="1">
    <source>
        <dbReference type="SAM" id="MobiDB-lite"/>
    </source>
</evidence>
<organism evidence="2 3">
    <name type="scientific">Rhodococcoides kyotonense</name>
    <dbReference type="NCBI Taxonomy" id="398843"/>
    <lineage>
        <taxon>Bacteria</taxon>
        <taxon>Bacillati</taxon>
        <taxon>Actinomycetota</taxon>
        <taxon>Actinomycetes</taxon>
        <taxon>Mycobacteriales</taxon>
        <taxon>Nocardiaceae</taxon>
        <taxon>Rhodococcoides</taxon>
    </lineage>
</organism>
<dbReference type="EMBL" id="LVHI01000012">
    <property type="protein sequence ID" value="OAK54800.1"/>
    <property type="molecule type" value="Genomic_DNA"/>
</dbReference>
<evidence type="ECO:0000313" key="3">
    <source>
        <dbReference type="Proteomes" id="UP000077519"/>
    </source>
</evidence>
<protein>
    <submittedName>
        <fullName evidence="2">Uncharacterized protein</fullName>
    </submittedName>
</protein>
<name>A0A177YHM2_9NOCA</name>
<comment type="caution">
    <text evidence="2">The sequence shown here is derived from an EMBL/GenBank/DDBJ whole genome shotgun (WGS) entry which is preliminary data.</text>
</comment>
<accession>A0A177YHM2</accession>
<reference evidence="2 3" key="1">
    <citation type="submission" date="2016-03" db="EMBL/GenBank/DDBJ databases">
        <title>Genome sequence of Rhodococcus kyotonensis KB10.</title>
        <authorList>
            <person name="Jeong H."/>
            <person name="Hong C.E."/>
            <person name="Jo S.H."/>
            <person name="Park J.M."/>
        </authorList>
    </citation>
    <scope>NUCLEOTIDE SEQUENCE [LARGE SCALE GENOMIC DNA]</scope>
    <source>
        <strain evidence="2 3">KB10</strain>
    </source>
</reference>
<dbReference type="AlphaFoldDB" id="A0A177YHM2"/>